<feature type="chain" id="PRO_5002111243" description="Lipoprotein" evidence="2">
    <location>
        <begin position="22"/>
        <end position="590"/>
    </location>
</feature>
<accession>A0A0B4XKY5</accession>
<dbReference type="EMBL" id="CP004387">
    <property type="protein sequence ID" value="AJD47776.1"/>
    <property type="molecule type" value="Genomic_DNA"/>
</dbReference>
<protein>
    <recommendedName>
        <fullName evidence="5">Lipoprotein</fullName>
    </recommendedName>
</protein>
<dbReference type="AlphaFoldDB" id="A0A0B4XKY5"/>
<evidence type="ECO:0008006" key="5">
    <source>
        <dbReference type="Google" id="ProtNLM"/>
    </source>
</evidence>
<dbReference type="KEGG" id="apac:S7S_06800"/>
<sequence>MKMRVKMTGMLSLMLVGAALTGCGGGSGGGSGGGANGPGDGANLPRLSGLEGDADNHDRLYFTHGTTGADDRGSSILYALDVNAPDTSQAVNLTIEEVYNTQDLGAHAYVPLYEADIDPADGSVENYRVTDILFLHNREDGNQTSEGFARASLDGAADAAVRVSSESYLTASLSGAYTLIWQNYTEADDAEVSYNLPGNKSHVRANFSGTDTPYYFSSNVIKQVAAVGHVGSSGDRRYIALTNDSGTQCAGGYFLTVASTLNAGGTSYGASNYLPDGKEAFAAGPLGGPLRDGSQYLVIKTLAPGDCASETALWRYDPSRPWASSLSQVLDDNGAPLIFPDSLGGGPLMPEPRHLAREGDVVYFGITSILQVGTQDLYRVEGDSWSLLSDDEDNLGAHTGFVVTGAGRVAVSAGSTVVSWKADGSDRQVLDNTVADWLGALHTEVLGSRDGWIFYNRASISGQDNAVAMKIDGSDSLVIAGGQWVGASSSGKGEAIGNMTELSEVFLWHGRQIAAVSAADPKAGMVVLGELDAAPENVVMYGLAPGPHRLIQVHADEDTAIVYYVNTREANSLRRNSVPGAGYQRPVDGF</sequence>
<dbReference type="RefSeq" id="WP_008738863.1">
    <property type="nucleotide sequence ID" value="NZ_CP004387.1"/>
</dbReference>
<evidence type="ECO:0000313" key="3">
    <source>
        <dbReference type="EMBL" id="AJD47776.1"/>
    </source>
</evidence>
<name>A0A0B4XKY5_9GAMM</name>
<organism evidence="3 4">
    <name type="scientific">Isoalcanivorax pacificus W11-5</name>
    <dbReference type="NCBI Taxonomy" id="391936"/>
    <lineage>
        <taxon>Bacteria</taxon>
        <taxon>Pseudomonadati</taxon>
        <taxon>Pseudomonadota</taxon>
        <taxon>Gammaproteobacteria</taxon>
        <taxon>Oceanospirillales</taxon>
        <taxon>Alcanivoracaceae</taxon>
        <taxon>Isoalcanivorax</taxon>
    </lineage>
</organism>
<dbReference type="PROSITE" id="PS51257">
    <property type="entry name" value="PROKAR_LIPOPROTEIN"/>
    <property type="match status" value="1"/>
</dbReference>
<feature type="region of interest" description="Disordered" evidence="1">
    <location>
        <begin position="31"/>
        <end position="50"/>
    </location>
</feature>
<evidence type="ECO:0000313" key="4">
    <source>
        <dbReference type="Proteomes" id="UP000006764"/>
    </source>
</evidence>
<reference evidence="3 4" key="1">
    <citation type="journal article" date="2012" name="J. Bacteriol.">
        <title>Genome sequence of an alkane-degrading bacterium, Alcanivorax pacificus type strain W11-5, isolated from deep sea sediment.</title>
        <authorList>
            <person name="Lai Q."/>
            <person name="Shao Z."/>
        </authorList>
    </citation>
    <scope>NUCLEOTIDE SEQUENCE [LARGE SCALE GENOMIC DNA]</scope>
    <source>
        <strain evidence="3 4">W11-5</strain>
    </source>
</reference>
<dbReference type="HOGENOM" id="CLU_462061_0_0_6"/>
<dbReference type="Proteomes" id="UP000006764">
    <property type="component" value="Chromosome"/>
</dbReference>
<feature type="signal peptide" evidence="2">
    <location>
        <begin position="1"/>
        <end position="21"/>
    </location>
</feature>
<keyword evidence="4" id="KW-1185">Reference proteome</keyword>
<keyword evidence="2" id="KW-0732">Signal</keyword>
<feature type="compositionally biased region" description="Gly residues" evidence="1">
    <location>
        <begin position="31"/>
        <end position="40"/>
    </location>
</feature>
<gene>
    <name evidence="3" type="ORF">S7S_06800</name>
</gene>
<proteinExistence type="predicted"/>
<evidence type="ECO:0000256" key="2">
    <source>
        <dbReference type="SAM" id="SignalP"/>
    </source>
</evidence>
<evidence type="ECO:0000256" key="1">
    <source>
        <dbReference type="SAM" id="MobiDB-lite"/>
    </source>
</evidence>
<dbReference type="OrthoDB" id="6074212at2"/>